<comment type="caution">
    <text evidence="2">The sequence shown here is derived from an EMBL/GenBank/DDBJ whole genome shotgun (WGS) entry which is preliminary data.</text>
</comment>
<dbReference type="InterPro" id="IPR036691">
    <property type="entry name" value="Endo/exonu/phosph_ase_sf"/>
</dbReference>
<sequence>MAHWTTLARDRENESVAGTHEDDISQLNNGTLITWGEKVPSRNVGGVGFVVHPSITYLVDSYKTLSPHPAILQLQLKCNTKIIVINCYLPTDAADERGMDAFHRQLEEVIRNDKKKEHRRWIWESPNGTTHADFDHILTNKK</sequence>
<keyword evidence="3" id="KW-1185">Reference proteome</keyword>
<reference evidence="2" key="1">
    <citation type="submission" date="2021-06" db="EMBL/GenBank/DDBJ databases">
        <title>Parelaphostrongylus tenuis whole genome reference sequence.</title>
        <authorList>
            <person name="Garwood T.J."/>
            <person name="Larsen P.A."/>
            <person name="Fountain-Jones N.M."/>
            <person name="Garbe J.R."/>
            <person name="Macchietto M.G."/>
            <person name="Kania S.A."/>
            <person name="Gerhold R.W."/>
            <person name="Richards J.E."/>
            <person name="Wolf T.M."/>
        </authorList>
    </citation>
    <scope>NUCLEOTIDE SEQUENCE</scope>
    <source>
        <strain evidence="2">MNPRO001-30</strain>
        <tissue evidence="2">Meninges</tissue>
    </source>
</reference>
<protein>
    <submittedName>
        <fullName evidence="2">Uncharacterized protein</fullName>
    </submittedName>
</protein>
<accession>A0AAD5N333</accession>
<dbReference type="Gene3D" id="3.60.10.10">
    <property type="entry name" value="Endonuclease/exonuclease/phosphatase"/>
    <property type="match status" value="1"/>
</dbReference>
<feature type="compositionally biased region" description="Basic and acidic residues" evidence="1">
    <location>
        <begin position="8"/>
        <end position="21"/>
    </location>
</feature>
<dbReference type="SUPFAM" id="SSF56219">
    <property type="entry name" value="DNase I-like"/>
    <property type="match status" value="1"/>
</dbReference>
<feature type="region of interest" description="Disordered" evidence="1">
    <location>
        <begin position="1"/>
        <end position="21"/>
    </location>
</feature>
<evidence type="ECO:0000256" key="1">
    <source>
        <dbReference type="SAM" id="MobiDB-lite"/>
    </source>
</evidence>
<dbReference type="Proteomes" id="UP001196413">
    <property type="component" value="Unassembled WGS sequence"/>
</dbReference>
<gene>
    <name evidence="2" type="ORF">KIN20_017989</name>
</gene>
<organism evidence="2 3">
    <name type="scientific">Parelaphostrongylus tenuis</name>
    <name type="common">Meningeal worm</name>
    <dbReference type="NCBI Taxonomy" id="148309"/>
    <lineage>
        <taxon>Eukaryota</taxon>
        <taxon>Metazoa</taxon>
        <taxon>Ecdysozoa</taxon>
        <taxon>Nematoda</taxon>
        <taxon>Chromadorea</taxon>
        <taxon>Rhabditida</taxon>
        <taxon>Rhabditina</taxon>
        <taxon>Rhabditomorpha</taxon>
        <taxon>Strongyloidea</taxon>
        <taxon>Metastrongylidae</taxon>
        <taxon>Parelaphostrongylus</taxon>
    </lineage>
</organism>
<evidence type="ECO:0000313" key="2">
    <source>
        <dbReference type="EMBL" id="KAJ1359296.1"/>
    </source>
</evidence>
<evidence type="ECO:0000313" key="3">
    <source>
        <dbReference type="Proteomes" id="UP001196413"/>
    </source>
</evidence>
<name>A0AAD5N333_PARTN</name>
<proteinExistence type="predicted"/>
<dbReference type="EMBL" id="JAHQIW010003596">
    <property type="protein sequence ID" value="KAJ1359296.1"/>
    <property type="molecule type" value="Genomic_DNA"/>
</dbReference>
<dbReference type="AlphaFoldDB" id="A0AAD5N333"/>